<evidence type="ECO:0000313" key="6">
    <source>
        <dbReference type="Proteomes" id="UP001524460"/>
    </source>
</evidence>
<accession>A0ABT1MZ14</accession>
<evidence type="ECO:0000259" key="4">
    <source>
        <dbReference type="PROSITE" id="PS51755"/>
    </source>
</evidence>
<evidence type="ECO:0000313" key="5">
    <source>
        <dbReference type="EMBL" id="MCQ1056879.1"/>
    </source>
</evidence>
<dbReference type="SMART" id="SM00862">
    <property type="entry name" value="Trans_reg_C"/>
    <property type="match status" value="1"/>
</dbReference>
<evidence type="ECO:0000256" key="2">
    <source>
        <dbReference type="PROSITE-ProRule" id="PRU01091"/>
    </source>
</evidence>
<evidence type="ECO:0000256" key="3">
    <source>
        <dbReference type="SAM" id="Phobius"/>
    </source>
</evidence>
<proteinExistence type="predicted"/>
<protein>
    <submittedName>
        <fullName evidence="5">Winged helix-turn-helix domain-containing protein</fullName>
    </submittedName>
</protein>
<reference evidence="5 6" key="1">
    <citation type="submission" date="2022-07" db="EMBL/GenBank/DDBJ databases">
        <title>Photobacterium pectinilyticum sp. nov., a marine bacterium isolated from surface seawater of Qingdao offshore.</title>
        <authorList>
            <person name="Wang X."/>
        </authorList>
    </citation>
    <scope>NUCLEOTIDE SEQUENCE [LARGE SCALE GENOMIC DNA]</scope>
    <source>
        <strain evidence="5 6">ZSDE20</strain>
    </source>
</reference>
<feature type="transmembrane region" description="Helical" evidence="3">
    <location>
        <begin position="134"/>
        <end position="153"/>
    </location>
</feature>
<dbReference type="Pfam" id="PF00486">
    <property type="entry name" value="Trans_reg_C"/>
    <property type="match status" value="1"/>
</dbReference>
<gene>
    <name evidence="5" type="ORF">NHN17_02185</name>
</gene>
<keyword evidence="3" id="KW-0472">Membrane</keyword>
<name>A0ABT1MZ14_9GAMM</name>
<sequence>MPKKVKASAHIAQISDNFFFDSQKKTLFTILGNVSLNRAEKEVLSQLIDQSPNMVSKEELLSVGWARKEVAETSLFQTIRTLRIKLKEEEVGQFIKLVPRLGYQINIQGCLTSDEYHALTNTPKHKKPHSKVKIGLVLSLILAAITVLIGFLASEDPIEYKYKLVNDEKNNTLVFLSMHQDDFDYLLQASDIFITPGNLSNKLMFIHKLDDNFSIAICDKTPTGCDIDTAHAISFKHSQLSTVWELLGNYLPKVPALAAMNVLKDNTSVQSGVKSYNIFLEDGDFTISLSHHFANLVGEGMWLFTSINYQPNADQSEFIAASLRGVRSIMADSSPMPFLITMKNYPEYFSSVLSPDDKQQLGIKPLGDHESQTNDFNVDVDEYTSYLLYRQDQLQLWLSEGYEFHWFIKSKSISKSDDNVFNKLIKGKCSMLPIKFENETNCL</sequence>
<dbReference type="InterPro" id="IPR001867">
    <property type="entry name" value="OmpR/PhoB-type_DNA-bd"/>
</dbReference>
<dbReference type="SUPFAM" id="SSF46894">
    <property type="entry name" value="C-terminal effector domain of the bipartite response regulators"/>
    <property type="match status" value="1"/>
</dbReference>
<dbReference type="InterPro" id="IPR036388">
    <property type="entry name" value="WH-like_DNA-bd_sf"/>
</dbReference>
<feature type="DNA-binding region" description="OmpR/PhoB-type" evidence="2">
    <location>
        <begin position="9"/>
        <end position="107"/>
    </location>
</feature>
<dbReference type="Gene3D" id="1.10.10.10">
    <property type="entry name" value="Winged helix-like DNA-binding domain superfamily/Winged helix DNA-binding domain"/>
    <property type="match status" value="1"/>
</dbReference>
<dbReference type="RefSeq" id="WP_255040476.1">
    <property type="nucleotide sequence ID" value="NZ_JANEYT010000003.1"/>
</dbReference>
<organism evidence="5 6">
    <name type="scientific">Photobacterium pectinilyticum</name>
    <dbReference type="NCBI Taxonomy" id="2906793"/>
    <lineage>
        <taxon>Bacteria</taxon>
        <taxon>Pseudomonadati</taxon>
        <taxon>Pseudomonadota</taxon>
        <taxon>Gammaproteobacteria</taxon>
        <taxon>Vibrionales</taxon>
        <taxon>Vibrionaceae</taxon>
        <taxon>Photobacterium</taxon>
    </lineage>
</organism>
<keyword evidence="3" id="KW-0812">Transmembrane</keyword>
<keyword evidence="3" id="KW-1133">Transmembrane helix</keyword>
<comment type="caution">
    <text evidence="5">The sequence shown here is derived from an EMBL/GenBank/DDBJ whole genome shotgun (WGS) entry which is preliminary data.</text>
</comment>
<feature type="domain" description="OmpR/PhoB-type" evidence="4">
    <location>
        <begin position="9"/>
        <end position="107"/>
    </location>
</feature>
<dbReference type="PROSITE" id="PS51755">
    <property type="entry name" value="OMPR_PHOB"/>
    <property type="match status" value="1"/>
</dbReference>
<keyword evidence="1 2" id="KW-0238">DNA-binding</keyword>
<evidence type="ECO:0000256" key="1">
    <source>
        <dbReference type="ARBA" id="ARBA00023125"/>
    </source>
</evidence>
<keyword evidence="6" id="KW-1185">Reference proteome</keyword>
<dbReference type="Proteomes" id="UP001524460">
    <property type="component" value="Unassembled WGS sequence"/>
</dbReference>
<dbReference type="InterPro" id="IPR016032">
    <property type="entry name" value="Sig_transdc_resp-reg_C-effctor"/>
</dbReference>
<dbReference type="EMBL" id="JANEYT010000003">
    <property type="protein sequence ID" value="MCQ1056879.1"/>
    <property type="molecule type" value="Genomic_DNA"/>
</dbReference>